<dbReference type="EMBL" id="PQXN01000002">
    <property type="protein sequence ID" value="TGO65438.1"/>
    <property type="molecule type" value="Genomic_DNA"/>
</dbReference>
<dbReference type="Proteomes" id="UP000297527">
    <property type="component" value="Unassembled WGS sequence"/>
</dbReference>
<reference evidence="1 2" key="1">
    <citation type="submission" date="2017-12" db="EMBL/GenBank/DDBJ databases">
        <title>Comparative genomics of Botrytis spp.</title>
        <authorList>
            <person name="Valero-Jimenez C.A."/>
            <person name="Tapia P."/>
            <person name="Veloso J."/>
            <person name="Silva-Moreno E."/>
            <person name="Staats M."/>
            <person name="Valdes J.H."/>
            <person name="Van Kan J.A.L."/>
        </authorList>
    </citation>
    <scope>NUCLEOTIDE SEQUENCE [LARGE SCALE GENOMIC DNA]</scope>
    <source>
        <strain evidence="1 2">MUCL11595</strain>
    </source>
</reference>
<organism evidence="1 2">
    <name type="scientific">Botryotinia convoluta</name>
    <dbReference type="NCBI Taxonomy" id="54673"/>
    <lineage>
        <taxon>Eukaryota</taxon>
        <taxon>Fungi</taxon>
        <taxon>Dikarya</taxon>
        <taxon>Ascomycota</taxon>
        <taxon>Pezizomycotina</taxon>
        <taxon>Leotiomycetes</taxon>
        <taxon>Helotiales</taxon>
        <taxon>Sclerotiniaceae</taxon>
        <taxon>Botryotinia</taxon>
    </lineage>
</organism>
<proteinExistence type="predicted"/>
<gene>
    <name evidence="1" type="ORF">BCON_0002g00200</name>
</gene>
<evidence type="ECO:0000313" key="2">
    <source>
        <dbReference type="Proteomes" id="UP000297527"/>
    </source>
</evidence>
<protein>
    <submittedName>
        <fullName evidence="1">Uncharacterized protein</fullName>
    </submittedName>
</protein>
<dbReference type="AlphaFoldDB" id="A0A4Z1IVE5"/>
<accession>A0A4Z1IVE5</accession>
<comment type="caution">
    <text evidence="1">The sequence shown here is derived from an EMBL/GenBank/DDBJ whole genome shotgun (WGS) entry which is preliminary data.</text>
</comment>
<keyword evidence="2" id="KW-1185">Reference proteome</keyword>
<name>A0A4Z1IVE5_9HELO</name>
<sequence length="67" mass="7955">MTDTPQANEFLNHIFDLVGELMEVEVRIAQLQGRKRQIFDHGSQELLELAERIQENNSRHLRLQREI</sequence>
<dbReference type="OrthoDB" id="3528017at2759"/>
<evidence type="ECO:0000313" key="1">
    <source>
        <dbReference type="EMBL" id="TGO65438.1"/>
    </source>
</evidence>